<name>A0ABT1KFP4_9ACTN</name>
<organism evidence="2 3">
    <name type="scientific">Nonomuraea roseoviolacea subsp. carminata</name>
    <dbReference type="NCBI Taxonomy" id="160689"/>
    <lineage>
        <taxon>Bacteria</taxon>
        <taxon>Bacillati</taxon>
        <taxon>Actinomycetota</taxon>
        <taxon>Actinomycetes</taxon>
        <taxon>Streptosporangiales</taxon>
        <taxon>Streptosporangiaceae</taxon>
        <taxon>Nonomuraea</taxon>
    </lineage>
</organism>
<dbReference type="PANTHER" id="PTHR44229">
    <property type="entry name" value="15-HYDROXYPROSTAGLANDIN DEHYDROGENASE [NAD(+)]"/>
    <property type="match status" value="1"/>
</dbReference>
<dbReference type="EMBL" id="JAMZEC010000001">
    <property type="protein sequence ID" value="MCP2351769.1"/>
    <property type="molecule type" value="Genomic_DNA"/>
</dbReference>
<dbReference type="RefSeq" id="WP_253778383.1">
    <property type="nucleotide sequence ID" value="NZ_BAAAVE010000054.1"/>
</dbReference>
<dbReference type="InterPro" id="IPR002347">
    <property type="entry name" value="SDR_fam"/>
</dbReference>
<accession>A0ABT1KFP4</accession>
<evidence type="ECO:0000313" key="2">
    <source>
        <dbReference type="EMBL" id="MCP2351769.1"/>
    </source>
</evidence>
<reference evidence="2 3" key="1">
    <citation type="submission" date="2022-06" db="EMBL/GenBank/DDBJ databases">
        <title>Sequencing the genomes of 1000 actinobacteria strains.</title>
        <authorList>
            <person name="Klenk H.-P."/>
        </authorList>
    </citation>
    <scope>NUCLEOTIDE SEQUENCE [LARGE SCALE GENOMIC DNA]</scope>
    <source>
        <strain evidence="2 3">DSM 44170</strain>
    </source>
</reference>
<dbReference type="InterPro" id="IPR036291">
    <property type="entry name" value="NAD(P)-bd_dom_sf"/>
</dbReference>
<keyword evidence="3" id="KW-1185">Reference proteome</keyword>
<protein>
    <submittedName>
        <fullName evidence="2">NAD(P)-dependent dehydrogenase (Short-subunit alcohol dehydrogenase family)</fullName>
    </submittedName>
</protein>
<gene>
    <name evidence="2" type="ORF">HD595_007891</name>
</gene>
<sequence>MTGTGSGIGRAAAIEPARQGAIVAVTDIDEATAAETTEMLRKDGGEAQVLPALRSRSRSRGGGAIVDVASNDGLYAIPTAPAYVAAKKGSRPAPT</sequence>
<dbReference type="SUPFAM" id="SSF51735">
    <property type="entry name" value="NAD(P)-binding Rossmann-fold domains"/>
    <property type="match status" value="1"/>
</dbReference>
<proteinExistence type="predicted"/>
<keyword evidence="1" id="KW-0560">Oxidoreductase</keyword>
<dbReference type="Proteomes" id="UP001320766">
    <property type="component" value="Unassembled WGS sequence"/>
</dbReference>
<comment type="caution">
    <text evidence="2">The sequence shown here is derived from an EMBL/GenBank/DDBJ whole genome shotgun (WGS) entry which is preliminary data.</text>
</comment>
<evidence type="ECO:0000313" key="3">
    <source>
        <dbReference type="Proteomes" id="UP001320766"/>
    </source>
</evidence>
<evidence type="ECO:0000256" key="1">
    <source>
        <dbReference type="ARBA" id="ARBA00023002"/>
    </source>
</evidence>
<dbReference type="Gene3D" id="3.40.50.720">
    <property type="entry name" value="NAD(P)-binding Rossmann-like Domain"/>
    <property type="match status" value="1"/>
</dbReference>
<dbReference type="Pfam" id="PF00106">
    <property type="entry name" value="adh_short"/>
    <property type="match status" value="1"/>
</dbReference>
<dbReference type="PANTHER" id="PTHR44229:SF4">
    <property type="entry name" value="15-HYDROXYPROSTAGLANDIN DEHYDROGENASE [NAD(+)]"/>
    <property type="match status" value="1"/>
</dbReference>